<proteinExistence type="predicted"/>
<feature type="compositionally biased region" description="Basic and acidic residues" evidence="2">
    <location>
        <begin position="41"/>
        <end position="58"/>
    </location>
</feature>
<name>A0A6A5HC34_CAERE</name>
<evidence type="ECO:0000313" key="3">
    <source>
        <dbReference type="EMBL" id="KAF1764589.1"/>
    </source>
</evidence>
<gene>
    <name evidence="3" type="ORF">GCK72_004538</name>
</gene>
<reference evidence="3 4" key="1">
    <citation type="submission" date="2019-12" db="EMBL/GenBank/DDBJ databases">
        <title>Chromosome-level assembly of the Caenorhabditis remanei genome.</title>
        <authorList>
            <person name="Teterina A.A."/>
            <person name="Willis J.H."/>
            <person name="Phillips P.C."/>
        </authorList>
    </citation>
    <scope>NUCLEOTIDE SEQUENCE [LARGE SCALE GENOMIC DNA]</scope>
    <source>
        <strain evidence="3 4">PX506</strain>
        <tissue evidence="3">Whole organism</tissue>
    </source>
</reference>
<feature type="compositionally biased region" description="Low complexity" evidence="2">
    <location>
        <begin position="30"/>
        <end position="39"/>
    </location>
</feature>
<dbReference type="GeneID" id="9798774"/>
<evidence type="ECO:0000313" key="4">
    <source>
        <dbReference type="Proteomes" id="UP000483820"/>
    </source>
</evidence>
<accession>A0A6A5HC34</accession>
<dbReference type="RefSeq" id="XP_053588937.1">
    <property type="nucleotide sequence ID" value="XM_053724743.1"/>
</dbReference>
<feature type="coiled-coil region" evidence="1">
    <location>
        <begin position="404"/>
        <end position="434"/>
    </location>
</feature>
<feature type="region of interest" description="Disordered" evidence="2">
    <location>
        <begin position="22"/>
        <end position="83"/>
    </location>
</feature>
<dbReference type="CTD" id="9798774"/>
<evidence type="ECO:0000256" key="1">
    <source>
        <dbReference type="SAM" id="Coils"/>
    </source>
</evidence>
<feature type="compositionally biased region" description="Polar residues" evidence="2">
    <location>
        <begin position="59"/>
        <end position="68"/>
    </location>
</feature>
<evidence type="ECO:0000256" key="2">
    <source>
        <dbReference type="SAM" id="MobiDB-lite"/>
    </source>
</evidence>
<dbReference type="Proteomes" id="UP000483820">
    <property type="component" value="Chromosome II"/>
</dbReference>
<dbReference type="KEGG" id="crq:GCK72_004538"/>
<dbReference type="AlphaFoldDB" id="A0A6A5HC34"/>
<comment type="caution">
    <text evidence="3">The sequence shown here is derived from an EMBL/GenBank/DDBJ whole genome shotgun (WGS) entry which is preliminary data.</text>
</comment>
<sequence length="442" mass="52005">MTTPRKFTDNFAAYTEYSRFKKFGRESRSPSRAAAPNSPKTSEETDKKDGEKIGEKSATKSVKPTETSSNKKEAEKSSLPDAPFLLEMSPEKLVVPYPDPLEVTVKNPTEDTQTLRCQFDSYYFLVNFKDAKSSGQHGVTPAAAYGCYELGPGESCSMTIRTTDKIKDMDLKNIYNYERNAEKRRRLKYPKKPIDIAYYNYDRPEGFLKIKHQKKGMETETKWAVREEQLYLTDDIEKKIKLREDEISKIRRAKRNGEPVNNKTTDPNTSEFMKFYKMKMAHKATRTHQKWRKVWGETLVNNDNGTHRVFEPESDVREFVQNKENYNKTLGSEADNIVFWEKVFAKEYRRDPRYPKEIEERNHLRREKMETRDRVLSRNSGFAKFLFTSGTLEEATKKAEKFLLDQKKEDWEIENQKMEQLRRMEEEKKAMEKKKKPCCSIM</sequence>
<organism evidence="3 4">
    <name type="scientific">Caenorhabditis remanei</name>
    <name type="common">Caenorhabditis vulgaris</name>
    <dbReference type="NCBI Taxonomy" id="31234"/>
    <lineage>
        <taxon>Eukaryota</taxon>
        <taxon>Metazoa</taxon>
        <taxon>Ecdysozoa</taxon>
        <taxon>Nematoda</taxon>
        <taxon>Chromadorea</taxon>
        <taxon>Rhabditida</taxon>
        <taxon>Rhabditina</taxon>
        <taxon>Rhabditomorpha</taxon>
        <taxon>Rhabditoidea</taxon>
        <taxon>Rhabditidae</taxon>
        <taxon>Peloderinae</taxon>
        <taxon>Caenorhabditis</taxon>
    </lineage>
</organism>
<dbReference type="EMBL" id="WUAV01000002">
    <property type="protein sequence ID" value="KAF1764589.1"/>
    <property type="molecule type" value="Genomic_DNA"/>
</dbReference>
<keyword evidence="1" id="KW-0175">Coiled coil</keyword>
<protein>
    <submittedName>
        <fullName evidence="3">Uncharacterized protein</fullName>
    </submittedName>
</protein>
<feature type="compositionally biased region" description="Basic and acidic residues" evidence="2">
    <location>
        <begin position="69"/>
        <end position="78"/>
    </location>
</feature>